<dbReference type="GeneID" id="66895170"/>
<dbReference type="KEGG" id="rpa:TX73_020990"/>
<dbReference type="SUPFAM" id="SSF51735">
    <property type="entry name" value="NAD(P)-binding Rossmann-fold domains"/>
    <property type="match status" value="1"/>
</dbReference>
<dbReference type="RefSeq" id="WP_011159586.1">
    <property type="nucleotide sequence ID" value="NZ_CP116810.1"/>
</dbReference>
<dbReference type="InterPro" id="IPR002347">
    <property type="entry name" value="SDR_fam"/>
</dbReference>
<dbReference type="CDD" id="cd05233">
    <property type="entry name" value="SDR_c"/>
    <property type="match status" value="1"/>
</dbReference>
<dbReference type="Proteomes" id="UP000001426">
    <property type="component" value="Chromosome"/>
</dbReference>
<organism evidence="3">
    <name type="scientific">Rhodopseudomonas palustris (strain ATCC BAA-98 / CGA009)</name>
    <dbReference type="NCBI Taxonomy" id="258594"/>
    <lineage>
        <taxon>Bacteria</taxon>
        <taxon>Pseudomonadati</taxon>
        <taxon>Pseudomonadota</taxon>
        <taxon>Alphaproteobacteria</taxon>
        <taxon>Hyphomicrobiales</taxon>
        <taxon>Nitrobacteraceae</taxon>
        <taxon>Rhodopseudomonas</taxon>
    </lineage>
</organism>
<dbReference type="InterPro" id="IPR036291">
    <property type="entry name" value="NAD(P)-bd_dom_sf"/>
</dbReference>
<dbReference type="HOGENOM" id="CLU_010194_1_2_5"/>
<dbReference type="InterPro" id="IPR051122">
    <property type="entry name" value="SDR_DHRS6-like"/>
</dbReference>
<proteinExistence type="inferred from homology"/>
<evidence type="ECO:0000313" key="5">
    <source>
        <dbReference type="Proteomes" id="UP000001426"/>
    </source>
</evidence>
<comment type="similarity">
    <text evidence="1">Belongs to the short-chain dehydrogenases/reductases (SDR) family.</text>
</comment>
<evidence type="ECO:0000256" key="1">
    <source>
        <dbReference type="ARBA" id="ARBA00006484"/>
    </source>
</evidence>
<reference evidence="3 5" key="2">
    <citation type="journal article" date="2004" name="Nat. Biotechnol.">
        <title>Complete genome sequence of the metabolically versatile photosynthetic bacterium Rhodopseudomonas palustris.</title>
        <authorList>
            <person name="Larimer F.W."/>
            <person name="Chain P."/>
            <person name="Hauser L."/>
            <person name="Lamerdin J."/>
            <person name="Malfatti S."/>
            <person name="Do L."/>
            <person name="Land M.L."/>
            <person name="Pelletier D.A."/>
            <person name="Beatty J.T."/>
            <person name="Lang A.S."/>
            <person name="Tabita F.R."/>
            <person name="Gibson J.L."/>
            <person name="Hanson T.E."/>
            <person name="Bobst C."/>
            <person name="Torres J.L."/>
            <person name="Peres C."/>
            <person name="Harrison F.H."/>
            <person name="Gibson J."/>
            <person name="Harwood C.S."/>
        </authorList>
    </citation>
    <scope>NUCLEOTIDE SEQUENCE [LARGE SCALE GENOMIC DNA]</scope>
    <source>
        <strain evidence="5">ATCC BAA-98 / CGA009</strain>
        <strain evidence="3">CGA009</strain>
    </source>
</reference>
<dbReference type="EMBL" id="CP116810">
    <property type="protein sequence ID" value="WCL94238.1"/>
    <property type="molecule type" value="Genomic_DNA"/>
</dbReference>
<dbReference type="Gene3D" id="3.40.50.720">
    <property type="entry name" value="NAD(P)-binding Rossmann-like Domain"/>
    <property type="match status" value="1"/>
</dbReference>
<dbReference type="EMBL" id="BX572606">
    <property type="protein sequence ID" value="CAE29492.1"/>
    <property type="molecule type" value="Genomic_DNA"/>
</dbReference>
<reference evidence="4" key="1">
    <citation type="submission" date="2003-07" db="EMBL/GenBank/DDBJ databases">
        <authorList>
            <consortium name="Rhodopseudomonas genome consortium"/>
            <person name="Larimer F."/>
            <person name="Harwood C."/>
        </authorList>
    </citation>
    <scope>NUCLEOTIDE SEQUENCE</scope>
    <source>
        <strain evidence="4">CGA009</strain>
    </source>
</reference>
<protein>
    <submittedName>
        <fullName evidence="3">Possible oxo-acyl acyl carrier protein dehydrogenase</fullName>
        <ecNumber evidence="3">1.1.1.-</ecNumber>
    </submittedName>
    <submittedName>
        <fullName evidence="4">SDR family NAD(P)-dependent oxidoreductase</fullName>
    </submittedName>
</protein>
<dbReference type="PANTHER" id="PTHR43477">
    <property type="entry name" value="DIHYDROANTICAPSIN 7-DEHYDROGENASE"/>
    <property type="match status" value="1"/>
</dbReference>
<dbReference type="PRINTS" id="PR00081">
    <property type="entry name" value="GDHRDH"/>
</dbReference>
<dbReference type="STRING" id="258594.RPA4051"/>
<gene>
    <name evidence="3" type="ordered locus">RPA4051</name>
    <name evidence="4" type="ORF">TX73_020990</name>
</gene>
<keyword evidence="5" id="KW-1185">Reference proteome</keyword>
<sequence length="238" mass="25432">MSAACATVAVFGATGAIGRAICEWFTEHRVRVVAIGRAEHPPSGVPCDHWLSWDAERPDNFSKVLAGVQLDAAVWAQGANYNDNIRTFDIEAHKRIYTANVTYILVSLQMLLNGNLLAPTAKLCIISSIWQNIAKQNKMSYGITKAALQGLVQSLAIDLGGSGILVNAVLPGALDTPMTRANLSSDQIARLEQMSPLGSLPSLADVCNLIGFLCSEANTGITGQFIAADRGLSYARLF</sequence>
<dbReference type="Pfam" id="PF13561">
    <property type="entry name" value="adh_short_C2"/>
    <property type="match status" value="1"/>
</dbReference>
<dbReference type="GO" id="GO:0016491">
    <property type="term" value="F:oxidoreductase activity"/>
    <property type="evidence" value="ECO:0007669"/>
    <property type="project" value="UniProtKB-KW"/>
</dbReference>
<keyword evidence="2 3" id="KW-0560">Oxidoreductase</keyword>
<dbReference type="AlphaFoldDB" id="Q6N2J9"/>
<dbReference type="PANTHER" id="PTHR43477:SF1">
    <property type="entry name" value="DIHYDROANTICAPSIN 7-DEHYDROGENASE"/>
    <property type="match status" value="1"/>
</dbReference>
<accession>Q6N2J9</accession>
<evidence type="ECO:0000313" key="4">
    <source>
        <dbReference type="EMBL" id="WCL94238.1"/>
    </source>
</evidence>
<dbReference type="PROSITE" id="PS00061">
    <property type="entry name" value="ADH_SHORT"/>
    <property type="match status" value="1"/>
</dbReference>
<reference evidence="4" key="3">
    <citation type="submission" date="2022-12" db="EMBL/GenBank/DDBJ databases">
        <title>Complete genome sequence of Rhodopseudomonas palustris CGA0092 and corrections to the R. palustris CGA009 genome sequence.</title>
        <authorList>
            <person name="Mazny B.R."/>
            <person name="Sheff O.F."/>
            <person name="LaSarre B."/>
            <person name="McKinlay A."/>
            <person name="McKinlay J.B."/>
        </authorList>
    </citation>
    <scope>NUCLEOTIDE SEQUENCE</scope>
    <source>
        <strain evidence="4">CGA009</strain>
    </source>
</reference>
<dbReference type="EC" id="1.1.1.-" evidence="3"/>
<evidence type="ECO:0000256" key="2">
    <source>
        <dbReference type="ARBA" id="ARBA00023002"/>
    </source>
</evidence>
<name>Q6N2J9_RHOPA</name>
<dbReference type="eggNOG" id="COG1028">
    <property type="taxonomic scope" value="Bacteria"/>
</dbReference>
<evidence type="ECO:0000313" key="3">
    <source>
        <dbReference type="EMBL" id="CAE29492.1"/>
    </source>
</evidence>
<dbReference type="InterPro" id="IPR020904">
    <property type="entry name" value="Sc_DH/Rdtase_CS"/>
</dbReference>
<dbReference type="PhylomeDB" id="Q6N2J9"/>